<comment type="caution">
    <text evidence="1">The sequence shown here is derived from an EMBL/GenBank/DDBJ whole genome shotgun (WGS) entry which is preliminary data.</text>
</comment>
<accession>A0A8H7RU65</accession>
<sequence>MQQNSIFGIYNNLPVKTKIGTYDSRSPQLSPVSVLQGVKERNIQEPIMIGLTLDSDKEDEGDEVWMTTIKKYFMKMTMELMT</sequence>
<evidence type="ECO:0000313" key="2">
    <source>
        <dbReference type="Proteomes" id="UP000646827"/>
    </source>
</evidence>
<proteinExistence type="predicted"/>
<name>A0A8H7RU65_9FUNG</name>
<gene>
    <name evidence="1" type="ORF">INT45_003516</name>
</gene>
<dbReference type="Proteomes" id="UP000646827">
    <property type="component" value="Unassembled WGS sequence"/>
</dbReference>
<organism evidence="1 2">
    <name type="scientific">Circinella minor</name>
    <dbReference type="NCBI Taxonomy" id="1195481"/>
    <lineage>
        <taxon>Eukaryota</taxon>
        <taxon>Fungi</taxon>
        <taxon>Fungi incertae sedis</taxon>
        <taxon>Mucoromycota</taxon>
        <taxon>Mucoromycotina</taxon>
        <taxon>Mucoromycetes</taxon>
        <taxon>Mucorales</taxon>
        <taxon>Lichtheimiaceae</taxon>
        <taxon>Circinella</taxon>
    </lineage>
</organism>
<protein>
    <submittedName>
        <fullName evidence="1">Uncharacterized protein</fullName>
    </submittedName>
</protein>
<dbReference type="AlphaFoldDB" id="A0A8H7RU65"/>
<keyword evidence="2" id="KW-1185">Reference proteome</keyword>
<evidence type="ECO:0000313" key="1">
    <source>
        <dbReference type="EMBL" id="KAG2217322.1"/>
    </source>
</evidence>
<reference evidence="1 2" key="1">
    <citation type="submission" date="2020-12" db="EMBL/GenBank/DDBJ databases">
        <title>Metabolic potential, ecology and presence of endohyphal bacteria is reflected in genomic diversity of Mucoromycotina.</title>
        <authorList>
            <person name="Muszewska A."/>
            <person name="Okrasinska A."/>
            <person name="Steczkiewicz K."/>
            <person name="Drgas O."/>
            <person name="Orlowska M."/>
            <person name="Perlinska-Lenart U."/>
            <person name="Aleksandrzak-Piekarczyk T."/>
            <person name="Szatraj K."/>
            <person name="Zielenkiewicz U."/>
            <person name="Pilsyk S."/>
            <person name="Malc E."/>
            <person name="Mieczkowski P."/>
            <person name="Kruszewska J.S."/>
            <person name="Biernat P."/>
            <person name="Pawlowska J."/>
        </authorList>
    </citation>
    <scope>NUCLEOTIDE SEQUENCE [LARGE SCALE GENOMIC DNA]</scope>
    <source>
        <strain evidence="1 2">CBS 142.35</strain>
    </source>
</reference>
<dbReference type="EMBL" id="JAEPRB010000308">
    <property type="protein sequence ID" value="KAG2217322.1"/>
    <property type="molecule type" value="Genomic_DNA"/>
</dbReference>